<dbReference type="Gene3D" id="3.40.50.300">
    <property type="entry name" value="P-loop containing nucleotide triphosphate hydrolases"/>
    <property type="match status" value="1"/>
</dbReference>
<dbReference type="InterPro" id="IPR050625">
    <property type="entry name" value="ParA/MinD_ATPase"/>
</dbReference>
<dbReference type="HOGENOM" id="CLU_037612_0_0_7"/>
<dbReference type="SUPFAM" id="SSF52540">
    <property type="entry name" value="P-loop containing nucleoside triphosphate hydrolases"/>
    <property type="match status" value="1"/>
</dbReference>
<protein>
    <submittedName>
        <fullName evidence="4">Flagellar synthesis regulator FleN</fullName>
    </submittedName>
</protein>
<evidence type="ECO:0000313" key="5">
    <source>
        <dbReference type="Proteomes" id="UP000057609"/>
    </source>
</evidence>
<keyword evidence="2" id="KW-0067">ATP-binding</keyword>
<evidence type="ECO:0000256" key="1">
    <source>
        <dbReference type="ARBA" id="ARBA00022741"/>
    </source>
</evidence>
<dbReference type="GO" id="GO:0051782">
    <property type="term" value="P:negative regulation of cell division"/>
    <property type="evidence" value="ECO:0007669"/>
    <property type="project" value="TreeGrafter"/>
</dbReference>
<dbReference type="Proteomes" id="UP000057609">
    <property type="component" value="Chromosome"/>
</dbReference>
<name>A0A0B5BBN3_9BACT</name>
<dbReference type="GO" id="GO:0005524">
    <property type="term" value="F:ATP binding"/>
    <property type="evidence" value="ECO:0007669"/>
    <property type="project" value="UniProtKB-KW"/>
</dbReference>
<dbReference type="STRING" id="345632.GPICK_02415"/>
<dbReference type="RefSeq" id="WP_039740208.1">
    <property type="nucleotide sequence ID" value="NZ_CP009788.1"/>
</dbReference>
<evidence type="ECO:0000313" key="4">
    <source>
        <dbReference type="EMBL" id="AJE02384.1"/>
    </source>
</evidence>
<feature type="domain" description="AAA" evidence="3">
    <location>
        <begin position="42"/>
        <end position="199"/>
    </location>
</feature>
<dbReference type="InterPro" id="IPR025501">
    <property type="entry name" value="MinD_FleN"/>
</dbReference>
<evidence type="ECO:0000259" key="3">
    <source>
        <dbReference type="Pfam" id="PF13614"/>
    </source>
</evidence>
<keyword evidence="1" id="KW-0547">Nucleotide-binding</keyword>
<dbReference type="PIRSF" id="PIRSF003092">
    <property type="entry name" value="MinD"/>
    <property type="match status" value="1"/>
</dbReference>
<dbReference type="GO" id="GO:0009898">
    <property type="term" value="C:cytoplasmic side of plasma membrane"/>
    <property type="evidence" value="ECO:0007669"/>
    <property type="project" value="TreeGrafter"/>
</dbReference>
<sequence>MNAMETTGDQADSLRQLATTVKKQRKAAASLVKDDKGSKGVRVISVTSGKGGVGKSNVVVNLSLALASRGKKVLVIDADLGLGNIDVLLGLTPDYTLNDVFSGRKRLEEIIVEGPGGIRIIPAGSGLPDFTSLGLQERVKIMDELDALEEEFDILIVDTEAGISENVAYFNTASQEIVVVVTPEPTSITDVYALIKLLATRHSERYFKVLVNMAKDTDDALQVFAKLSNVTSRFLDISLDYLGCVIKDEMLVEAVKSQKPVVELFPDSPISGCFTTLARRVLENGGERRLKGNVQFFFRRFLGSGAAMENS</sequence>
<dbReference type="InterPro" id="IPR027417">
    <property type="entry name" value="P-loop_NTPase"/>
</dbReference>
<dbReference type="GO" id="GO:0016887">
    <property type="term" value="F:ATP hydrolysis activity"/>
    <property type="evidence" value="ECO:0007669"/>
    <property type="project" value="TreeGrafter"/>
</dbReference>
<dbReference type="AlphaFoldDB" id="A0A0B5BBN3"/>
<dbReference type="CDD" id="cd02038">
    <property type="entry name" value="FlhG-like"/>
    <property type="match status" value="1"/>
</dbReference>
<evidence type="ECO:0000256" key="2">
    <source>
        <dbReference type="ARBA" id="ARBA00022840"/>
    </source>
</evidence>
<keyword evidence="4" id="KW-0282">Flagellum</keyword>
<dbReference type="InterPro" id="IPR033875">
    <property type="entry name" value="FlhG"/>
</dbReference>
<dbReference type="Pfam" id="PF13614">
    <property type="entry name" value="AAA_31"/>
    <property type="match status" value="1"/>
</dbReference>
<dbReference type="InterPro" id="IPR025669">
    <property type="entry name" value="AAA_dom"/>
</dbReference>
<gene>
    <name evidence="4" type="ORF">GPICK_02415</name>
</gene>
<dbReference type="OrthoDB" id="9773088at2"/>
<dbReference type="EMBL" id="CP009788">
    <property type="protein sequence ID" value="AJE02384.1"/>
    <property type="molecule type" value="Genomic_DNA"/>
</dbReference>
<accession>A0A0B5BBN3</accession>
<proteinExistence type="predicted"/>
<dbReference type="GO" id="GO:0005829">
    <property type="term" value="C:cytosol"/>
    <property type="evidence" value="ECO:0007669"/>
    <property type="project" value="TreeGrafter"/>
</dbReference>
<dbReference type="PANTHER" id="PTHR43384:SF4">
    <property type="entry name" value="CELLULOSE BIOSYNTHESIS PROTEIN BCSQ-RELATED"/>
    <property type="match status" value="1"/>
</dbReference>
<dbReference type="KEGG" id="gpi:GPICK_02415"/>
<organism evidence="4 5">
    <name type="scientific">Geobacter pickeringii</name>
    <dbReference type="NCBI Taxonomy" id="345632"/>
    <lineage>
        <taxon>Bacteria</taxon>
        <taxon>Pseudomonadati</taxon>
        <taxon>Thermodesulfobacteriota</taxon>
        <taxon>Desulfuromonadia</taxon>
        <taxon>Geobacterales</taxon>
        <taxon>Geobacteraceae</taxon>
        <taxon>Geobacter</taxon>
    </lineage>
</organism>
<keyword evidence="5" id="KW-1185">Reference proteome</keyword>
<keyword evidence="4" id="KW-0966">Cell projection</keyword>
<keyword evidence="4" id="KW-0969">Cilium</keyword>
<reference evidence="4 5" key="1">
    <citation type="journal article" date="2015" name="Genome Announc.">
        <title>Complete Genome of Geobacter pickeringii G13T, a Metal-Reducing Isolate from Sedimentary Kaolin Deposits.</title>
        <authorList>
            <person name="Badalamenti J.P."/>
            <person name="Bond D.R."/>
        </authorList>
    </citation>
    <scope>NUCLEOTIDE SEQUENCE [LARGE SCALE GENOMIC DNA]</scope>
    <source>
        <strain evidence="4 5">G13</strain>
    </source>
</reference>
<dbReference type="PANTHER" id="PTHR43384">
    <property type="entry name" value="SEPTUM SITE-DETERMINING PROTEIN MIND HOMOLOG, CHLOROPLASTIC-RELATED"/>
    <property type="match status" value="1"/>
</dbReference>